<keyword evidence="9" id="KW-1185">Reference proteome</keyword>
<evidence type="ECO:0000256" key="5">
    <source>
        <dbReference type="ARBA" id="ARBA00023004"/>
    </source>
</evidence>
<dbReference type="SMART" id="SM00702">
    <property type="entry name" value="P4Hc"/>
    <property type="match status" value="1"/>
</dbReference>
<keyword evidence="2" id="KW-0479">Metal-binding</keyword>
<keyword evidence="5" id="KW-0408">Iron</keyword>
<organism evidence="8 9">
    <name type="scientific">Prymnesium parvum</name>
    <name type="common">Toxic golden alga</name>
    <dbReference type="NCBI Taxonomy" id="97485"/>
    <lineage>
        <taxon>Eukaryota</taxon>
        <taxon>Haptista</taxon>
        <taxon>Haptophyta</taxon>
        <taxon>Prymnesiophyceae</taxon>
        <taxon>Prymnesiales</taxon>
        <taxon>Prymnesiaceae</taxon>
        <taxon>Prymnesium</taxon>
    </lineage>
</organism>
<dbReference type="InterPro" id="IPR006620">
    <property type="entry name" value="Pro_4_hyd_alph"/>
</dbReference>
<feature type="region of interest" description="Disordered" evidence="6">
    <location>
        <begin position="409"/>
        <end position="431"/>
    </location>
</feature>
<dbReference type="SUPFAM" id="SSF101447">
    <property type="entry name" value="Formin homology 2 domain (FH2 domain)"/>
    <property type="match status" value="1"/>
</dbReference>
<feature type="region of interest" description="Disordered" evidence="6">
    <location>
        <begin position="59"/>
        <end position="92"/>
    </location>
</feature>
<dbReference type="EMBL" id="JBGBPQ010000003">
    <property type="protein sequence ID" value="KAL1526208.1"/>
    <property type="molecule type" value="Genomic_DNA"/>
</dbReference>
<feature type="region of interest" description="Disordered" evidence="6">
    <location>
        <begin position="165"/>
        <end position="232"/>
    </location>
</feature>
<sequence length="607" mass="63275">MAALRALEEAAAAQWRTAGGHALEARLSPLADESRASFVLLQTAALLDARAALAKASLQSINSAPAPPPPPRPRRAPHRDDDDESDGSALQGALVRRNVRRGKPELELCAGAHAAPDGSLRLLLPAVMGAEECEQLVAGGLVAMAGAFARCGQTTLGLSPALAHRMRPAAPPPHASPPHASPPHASPPHASPPHASPPHASPPHAYPLHASPLHASPPHASPPAASSPPAAAEPTLPLLYRTVERARRAVAAAFGEAAPTLRTSDATLTRLQPPAAAGAAAAVLDVGALRADRFVYSRPHLDQVSVAEYEYSALLYLVGHEGGGERGSFGGGRLLFHDEDADRVVLPRPGLLVAFRSGAPNLHSVEEVTHGSRFALTMWFTTLPQSADEAAAVDPVHAAMQRWAVEEAEALAHGRPPPPPPPPPPPLGCAGALPTREESILSAALCSLPANDRLCQALLRARASGAPLCDSLASGVGLPVEQAHCAPSCTDAEVEAALDSLRDEDFHPLLRGRVKTLRALTTTLHRAIAQRGGALDVGNGLGSAPVERVRGSDCKGTSDDFSLFDAAPCVRNDVDATDATRGSREDELDVLHKVERPTTEDPFAVFD</sequence>
<keyword evidence="3" id="KW-0223">Dioxygenase</keyword>
<dbReference type="InterPro" id="IPR039210">
    <property type="entry name" value="OGFOD3"/>
</dbReference>
<dbReference type="Pfam" id="PF13640">
    <property type="entry name" value="2OG-FeII_Oxy_3"/>
    <property type="match status" value="1"/>
</dbReference>
<comment type="cofactor">
    <cofactor evidence="1">
        <name>L-ascorbate</name>
        <dbReference type="ChEBI" id="CHEBI:38290"/>
    </cofactor>
</comment>
<dbReference type="PANTHER" id="PTHR14650">
    <property type="entry name" value="PROLYL HYDROXYLASE-RELATED"/>
    <property type="match status" value="1"/>
</dbReference>
<feature type="compositionally biased region" description="Low complexity" evidence="6">
    <location>
        <begin position="206"/>
        <end position="232"/>
    </location>
</feature>
<dbReference type="InterPro" id="IPR044862">
    <property type="entry name" value="Pro_4_hyd_alph_FE2OG_OXY"/>
</dbReference>
<evidence type="ECO:0000259" key="7">
    <source>
        <dbReference type="PROSITE" id="PS51471"/>
    </source>
</evidence>
<accession>A0AB34JZ56</accession>
<proteinExistence type="predicted"/>
<gene>
    <name evidence="8" type="ORF">AB1Y20_014934</name>
</gene>
<evidence type="ECO:0000256" key="1">
    <source>
        <dbReference type="ARBA" id="ARBA00001961"/>
    </source>
</evidence>
<comment type="caution">
    <text evidence="8">The sequence shown here is derived from an EMBL/GenBank/DDBJ whole genome shotgun (WGS) entry which is preliminary data.</text>
</comment>
<protein>
    <recommendedName>
        <fullName evidence="7">Fe2OG dioxygenase domain-containing protein</fullName>
    </recommendedName>
</protein>
<dbReference type="AlphaFoldDB" id="A0AB34JZ56"/>
<feature type="compositionally biased region" description="Pro residues" evidence="6">
    <location>
        <begin position="415"/>
        <end position="427"/>
    </location>
</feature>
<dbReference type="Gene3D" id="2.60.120.620">
    <property type="entry name" value="q2cbj1_9rhob like domain"/>
    <property type="match status" value="1"/>
</dbReference>
<feature type="domain" description="Fe2OG dioxygenase" evidence="7">
    <location>
        <begin position="263"/>
        <end position="382"/>
    </location>
</feature>
<keyword evidence="4" id="KW-0560">Oxidoreductase</keyword>
<evidence type="ECO:0000313" key="9">
    <source>
        <dbReference type="Proteomes" id="UP001515480"/>
    </source>
</evidence>
<reference evidence="8 9" key="1">
    <citation type="journal article" date="2024" name="Science">
        <title>Giant polyketide synthase enzymes in the biosynthesis of giant marine polyether toxins.</title>
        <authorList>
            <person name="Fallon T.R."/>
            <person name="Shende V.V."/>
            <person name="Wierzbicki I.H."/>
            <person name="Pendleton A.L."/>
            <person name="Watervoot N.F."/>
            <person name="Auber R.P."/>
            <person name="Gonzalez D.J."/>
            <person name="Wisecaver J.H."/>
            <person name="Moore B.S."/>
        </authorList>
    </citation>
    <scope>NUCLEOTIDE SEQUENCE [LARGE SCALE GENOMIC DNA]</scope>
    <source>
        <strain evidence="8 9">12B1</strain>
    </source>
</reference>
<evidence type="ECO:0000256" key="4">
    <source>
        <dbReference type="ARBA" id="ARBA00023002"/>
    </source>
</evidence>
<evidence type="ECO:0000256" key="2">
    <source>
        <dbReference type="ARBA" id="ARBA00022723"/>
    </source>
</evidence>
<evidence type="ECO:0000256" key="6">
    <source>
        <dbReference type="SAM" id="MobiDB-lite"/>
    </source>
</evidence>
<dbReference type="InterPro" id="IPR005123">
    <property type="entry name" value="Oxoglu/Fe-dep_dioxygenase_dom"/>
</dbReference>
<evidence type="ECO:0000313" key="8">
    <source>
        <dbReference type="EMBL" id="KAL1526208.1"/>
    </source>
</evidence>
<name>A0AB34JZ56_PRYPA</name>
<dbReference type="GO" id="GO:0005506">
    <property type="term" value="F:iron ion binding"/>
    <property type="evidence" value="ECO:0007669"/>
    <property type="project" value="InterPro"/>
</dbReference>
<dbReference type="GO" id="GO:0051213">
    <property type="term" value="F:dioxygenase activity"/>
    <property type="evidence" value="ECO:0007669"/>
    <property type="project" value="UniProtKB-KW"/>
</dbReference>
<evidence type="ECO:0000256" key="3">
    <source>
        <dbReference type="ARBA" id="ARBA00022964"/>
    </source>
</evidence>
<dbReference type="PANTHER" id="PTHR14650:SF1">
    <property type="entry name" value="2-OXOGLUTARATE AND IRON-DEPENDENT OXYGENASE DOMAIN-CONTAINING PROTEIN 3"/>
    <property type="match status" value="1"/>
</dbReference>
<dbReference type="GO" id="GO:0031418">
    <property type="term" value="F:L-ascorbic acid binding"/>
    <property type="evidence" value="ECO:0007669"/>
    <property type="project" value="InterPro"/>
</dbReference>
<feature type="compositionally biased region" description="Pro residues" evidence="6">
    <location>
        <begin position="169"/>
        <end position="205"/>
    </location>
</feature>
<dbReference type="Proteomes" id="UP001515480">
    <property type="component" value="Unassembled WGS sequence"/>
</dbReference>
<dbReference type="GO" id="GO:0016020">
    <property type="term" value="C:membrane"/>
    <property type="evidence" value="ECO:0007669"/>
    <property type="project" value="TreeGrafter"/>
</dbReference>
<dbReference type="PROSITE" id="PS51471">
    <property type="entry name" value="FE2OG_OXY"/>
    <property type="match status" value="1"/>
</dbReference>
<dbReference type="GO" id="GO:0016705">
    <property type="term" value="F:oxidoreductase activity, acting on paired donors, with incorporation or reduction of molecular oxygen"/>
    <property type="evidence" value="ECO:0007669"/>
    <property type="project" value="InterPro"/>
</dbReference>